<dbReference type="CDD" id="cd03137">
    <property type="entry name" value="GATase1_AraC_1"/>
    <property type="match status" value="1"/>
</dbReference>
<evidence type="ECO:0000256" key="2">
    <source>
        <dbReference type="ARBA" id="ARBA00023125"/>
    </source>
</evidence>
<gene>
    <name evidence="5" type="ORF">ADL28_21730</name>
</gene>
<dbReference type="PANTHER" id="PTHR43130:SF3">
    <property type="entry name" value="HTH-TYPE TRANSCRIPTIONAL REGULATOR RV1931C"/>
    <property type="match status" value="1"/>
</dbReference>
<dbReference type="Gene3D" id="3.40.50.880">
    <property type="match status" value="1"/>
</dbReference>
<dbReference type="RefSeq" id="WP_059145413.1">
    <property type="nucleotide sequence ID" value="NZ_LLZJ01000266.1"/>
</dbReference>
<dbReference type="GO" id="GO:0003700">
    <property type="term" value="F:DNA-binding transcription factor activity"/>
    <property type="evidence" value="ECO:0007669"/>
    <property type="project" value="InterPro"/>
</dbReference>
<dbReference type="PROSITE" id="PS00041">
    <property type="entry name" value="HTH_ARAC_FAMILY_1"/>
    <property type="match status" value="1"/>
</dbReference>
<keyword evidence="3" id="KW-0804">Transcription</keyword>
<keyword evidence="1" id="KW-0805">Transcription regulation</keyword>
<name>A0A0X3WHJ0_STRVO</name>
<dbReference type="AlphaFoldDB" id="A0A0X3WHJ0"/>
<accession>A0A0X3WHJ0</accession>
<feature type="domain" description="HTH araC/xylS-type" evidence="4">
    <location>
        <begin position="212"/>
        <end position="310"/>
    </location>
</feature>
<evidence type="ECO:0000259" key="4">
    <source>
        <dbReference type="PROSITE" id="PS01124"/>
    </source>
</evidence>
<reference evidence="6" key="1">
    <citation type="submission" date="2015-10" db="EMBL/GenBank/DDBJ databases">
        <authorList>
            <person name="Ju K.-S."/>
            <person name="Doroghazi J.R."/>
            <person name="Metcalf W.W."/>
        </authorList>
    </citation>
    <scope>NUCLEOTIDE SEQUENCE [LARGE SCALE GENOMIC DNA]</scope>
    <source>
        <strain evidence="6">NRRL F-8817</strain>
    </source>
</reference>
<dbReference type="OrthoDB" id="3992151at2"/>
<dbReference type="InterPro" id="IPR052158">
    <property type="entry name" value="INH-QAR"/>
</dbReference>
<evidence type="ECO:0000313" key="6">
    <source>
        <dbReference type="Proteomes" id="UP000053413"/>
    </source>
</evidence>
<evidence type="ECO:0000313" key="5">
    <source>
        <dbReference type="EMBL" id="KUL56112.1"/>
    </source>
</evidence>
<dbReference type="SMART" id="SM00342">
    <property type="entry name" value="HTH_ARAC"/>
    <property type="match status" value="1"/>
</dbReference>
<dbReference type="InterPro" id="IPR002818">
    <property type="entry name" value="DJ-1/PfpI"/>
</dbReference>
<dbReference type="InterPro" id="IPR018062">
    <property type="entry name" value="HTH_AraC-typ_CS"/>
</dbReference>
<dbReference type="SUPFAM" id="SSF52317">
    <property type="entry name" value="Class I glutamine amidotransferase-like"/>
    <property type="match status" value="1"/>
</dbReference>
<dbReference type="Pfam" id="PF01965">
    <property type="entry name" value="DJ-1_PfpI"/>
    <property type="match status" value="1"/>
</dbReference>
<dbReference type="PANTHER" id="PTHR43130">
    <property type="entry name" value="ARAC-FAMILY TRANSCRIPTIONAL REGULATOR"/>
    <property type="match status" value="1"/>
</dbReference>
<protein>
    <submittedName>
        <fullName evidence="5">AraC family transcriptional regulator</fullName>
    </submittedName>
</protein>
<dbReference type="Gene3D" id="1.10.10.60">
    <property type="entry name" value="Homeodomain-like"/>
    <property type="match status" value="1"/>
</dbReference>
<dbReference type="InterPro" id="IPR029062">
    <property type="entry name" value="Class_I_gatase-like"/>
</dbReference>
<dbReference type="InterPro" id="IPR018060">
    <property type="entry name" value="HTH_AraC"/>
</dbReference>
<evidence type="ECO:0000256" key="1">
    <source>
        <dbReference type="ARBA" id="ARBA00023015"/>
    </source>
</evidence>
<evidence type="ECO:0000256" key="3">
    <source>
        <dbReference type="ARBA" id="ARBA00023163"/>
    </source>
</evidence>
<keyword evidence="2" id="KW-0238">DNA-binding</keyword>
<dbReference type="GeneID" id="97429787"/>
<organism evidence="5 6">
    <name type="scientific">Streptomyces violaceusniger</name>
    <dbReference type="NCBI Taxonomy" id="68280"/>
    <lineage>
        <taxon>Bacteria</taxon>
        <taxon>Bacillati</taxon>
        <taxon>Actinomycetota</taxon>
        <taxon>Actinomycetes</taxon>
        <taxon>Kitasatosporales</taxon>
        <taxon>Streptomycetaceae</taxon>
        <taxon>Streptomyces</taxon>
        <taxon>Streptomyces violaceusniger group</taxon>
    </lineage>
</organism>
<proteinExistence type="predicted"/>
<dbReference type="PROSITE" id="PS01124">
    <property type="entry name" value="HTH_ARAC_FAMILY_2"/>
    <property type="match status" value="1"/>
</dbReference>
<comment type="caution">
    <text evidence="5">The sequence shown here is derived from an EMBL/GenBank/DDBJ whole genome shotgun (WGS) entry which is preliminary data.</text>
</comment>
<dbReference type="Pfam" id="PF12833">
    <property type="entry name" value="HTH_18"/>
    <property type="match status" value="1"/>
</dbReference>
<dbReference type="GO" id="GO:0043565">
    <property type="term" value="F:sequence-specific DNA binding"/>
    <property type="evidence" value="ECO:0007669"/>
    <property type="project" value="InterPro"/>
</dbReference>
<dbReference type="InterPro" id="IPR009057">
    <property type="entry name" value="Homeodomain-like_sf"/>
</dbReference>
<dbReference type="SUPFAM" id="SSF46689">
    <property type="entry name" value="Homeodomain-like"/>
    <property type="match status" value="2"/>
</dbReference>
<dbReference type="EMBL" id="LLZJ01000266">
    <property type="protein sequence ID" value="KUL56112.1"/>
    <property type="molecule type" value="Genomic_DNA"/>
</dbReference>
<sequence length="319" mass="34168">MMGSHQVMVLVLDGALPLDVGIPTQVFHARDGLPYELTVCGFAAGAVPSSGGFGYTVPRGLDALAEADTIIVPGYAPVGRPIPAAVHEALRRAHSRGARIASICYGAFALADAGLLEGRRATTHWDAAEMLALRHPAIVVEPNVLFVDEGSVLTSAGVAAGIDLCLHIVRRDLGVSVANDIARRLVTAPYRSGGQAQYLPRSSPAPHGETLAATREWALTRLHEPLAVTDLATHARMSLRTFMRRFAEETGDTPLQWVLRARVDAARALLETTKLPVDQIAERVGLGTGSNLRLHFRRILDVSPSEYRAAFSGRTILTP</sequence>
<dbReference type="Proteomes" id="UP000053413">
    <property type="component" value="Unassembled WGS sequence"/>
</dbReference>